<dbReference type="InterPro" id="IPR013098">
    <property type="entry name" value="Ig_I-set"/>
</dbReference>
<feature type="domain" description="Ig-like" evidence="6">
    <location>
        <begin position="177"/>
        <end position="276"/>
    </location>
</feature>
<dbReference type="InterPro" id="IPR003599">
    <property type="entry name" value="Ig_sub"/>
</dbReference>
<keyword evidence="3" id="KW-1015">Disulfide bond</keyword>
<dbReference type="EnsemblMetazoa" id="ADIR010841-RA">
    <property type="protein sequence ID" value="ADIR010841-PA"/>
    <property type="gene ID" value="ADIR010841"/>
</dbReference>
<evidence type="ECO:0000259" key="6">
    <source>
        <dbReference type="PROSITE" id="PS50835"/>
    </source>
</evidence>
<evidence type="ECO:0000313" key="7">
    <source>
        <dbReference type="EnsemblMetazoa" id="ADIR010841-PA"/>
    </source>
</evidence>
<name>A0A182NT51_9DIPT</name>
<dbReference type="SUPFAM" id="SSF48726">
    <property type="entry name" value="Immunoglobulin"/>
    <property type="match status" value="6"/>
</dbReference>
<dbReference type="STRING" id="7168.A0A182NT51"/>
<dbReference type="InterPro" id="IPR051275">
    <property type="entry name" value="Cell_adhesion_signaling"/>
</dbReference>
<dbReference type="InterPro" id="IPR013783">
    <property type="entry name" value="Ig-like_fold"/>
</dbReference>
<reference evidence="7" key="2">
    <citation type="submission" date="2020-05" db="UniProtKB">
        <authorList>
            <consortium name="EnsemblMetazoa"/>
        </authorList>
    </citation>
    <scope>IDENTIFICATION</scope>
    <source>
        <strain evidence="7">WRAIR2</strain>
    </source>
</reference>
<feature type="domain" description="Ig-like" evidence="6">
    <location>
        <begin position="390"/>
        <end position="491"/>
    </location>
</feature>
<comment type="subcellular location">
    <subcellularLocation>
        <location evidence="1">Membrane</location>
        <topology evidence="1">Single-pass type I membrane protein</topology>
    </subcellularLocation>
</comment>
<dbReference type="PIRSF" id="PIRSF000615">
    <property type="entry name" value="TyrPK_CSF1-R"/>
    <property type="match status" value="1"/>
</dbReference>
<protein>
    <recommendedName>
        <fullName evidence="6">Ig-like domain-containing protein</fullName>
    </recommendedName>
</protein>
<dbReference type="GO" id="GO:0050839">
    <property type="term" value="F:cell adhesion molecule binding"/>
    <property type="evidence" value="ECO:0007669"/>
    <property type="project" value="TreeGrafter"/>
</dbReference>
<evidence type="ECO:0000256" key="2">
    <source>
        <dbReference type="ARBA" id="ARBA00023136"/>
    </source>
</evidence>
<evidence type="ECO:0000256" key="1">
    <source>
        <dbReference type="ARBA" id="ARBA00004479"/>
    </source>
</evidence>
<evidence type="ECO:0000256" key="3">
    <source>
        <dbReference type="ARBA" id="ARBA00023157"/>
    </source>
</evidence>
<feature type="domain" description="Ig-like" evidence="6">
    <location>
        <begin position="598"/>
        <end position="687"/>
    </location>
</feature>
<accession>A0A182NT51</accession>
<dbReference type="Gene3D" id="2.60.40.10">
    <property type="entry name" value="Immunoglobulins"/>
    <property type="match status" value="5"/>
</dbReference>
<reference evidence="8" key="1">
    <citation type="submission" date="2013-03" db="EMBL/GenBank/DDBJ databases">
        <title>The Genome Sequence of Anopheles dirus WRAIR2.</title>
        <authorList>
            <consortium name="The Broad Institute Genomics Platform"/>
            <person name="Neafsey D.E."/>
            <person name="Walton C."/>
            <person name="Walker B."/>
            <person name="Young S.K."/>
            <person name="Zeng Q."/>
            <person name="Gargeya S."/>
            <person name="Fitzgerald M."/>
            <person name="Haas B."/>
            <person name="Abouelleil A."/>
            <person name="Allen A.W."/>
            <person name="Alvarado L."/>
            <person name="Arachchi H.M."/>
            <person name="Berlin A.M."/>
            <person name="Chapman S.B."/>
            <person name="Gainer-Dewar J."/>
            <person name="Goldberg J."/>
            <person name="Griggs A."/>
            <person name="Gujja S."/>
            <person name="Hansen M."/>
            <person name="Howarth C."/>
            <person name="Imamovic A."/>
            <person name="Ireland A."/>
            <person name="Larimer J."/>
            <person name="McCowan C."/>
            <person name="Murphy C."/>
            <person name="Pearson M."/>
            <person name="Poon T.W."/>
            <person name="Priest M."/>
            <person name="Roberts A."/>
            <person name="Saif S."/>
            <person name="Shea T."/>
            <person name="Sisk P."/>
            <person name="Sykes S."/>
            <person name="Wortman J."/>
            <person name="Nusbaum C."/>
            <person name="Birren B."/>
        </authorList>
    </citation>
    <scope>NUCLEOTIDE SEQUENCE [LARGE SCALE GENOMIC DNA]</scope>
    <source>
        <strain evidence="8">WRAIR2</strain>
    </source>
</reference>
<keyword evidence="2" id="KW-0472">Membrane</keyword>
<dbReference type="CDD" id="cd00096">
    <property type="entry name" value="Ig"/>
    <property type="match status" value="1"/>
</dbReference>
<evidence type="ECO:0000256" key="4">
    <source>
        <dbReference type="ARBA" id="ARBA00023180"/>
    </source>
</evidence>
<dbReference type="Proteomes" id="UP000075884">
    <property type="component" value="Unassembled WGS sequence"/>
</dbReference>
<evidence type="ECO:0000256" key="5">
    <source>
        <dbReference type="ARBA" id="ARBA00023319"/>
    </source>
</evidence>
<dbReference type="PANTHER" id="PTHR11640:SF31">
    <property type="entry name" value="IRREGULAR CHIASM C-ROUGHEST PROTEIN-RELATED"/>
    <property type="match status" value="1"/>
</dbReference>
<dbReference type="InterPro" id="IPR003598">
    <property type="entry name" value="Ig_sub2"/>
</dbReference>
<dbReference type="GO" id="GO:0005911">
    <property type="term" value="C:cell-cell junction"/>
    <property type="evidence" value="ECO:0007669"/>
    <property type="project" value="TreeGrafter"/>
</dbReference>
<dbReference type="SMART" id="SM00408">
    <property type="entry name" value="IGc2"/>
    <property type="match status" value="4"/>
</dbReference>
<dbReference type="AlphaFoldDB" id="A0A182NT51"/>
<dbReference type="PANTHER" id="PTHR11640">
    <property type="entry name" value="NEPHRIN"/>
    <property type="match status" value="1"/>
</dbReference>
<dbReference type="SMART" id="SM00409">
    <property type="entry name" value="IG"/>
    <property type="match status" value="6"/>
</dbReference>
<keyword evidence="4" id="KW-0325">Glycoprotein</keyword>
<sequence>MWKYYAASYEWAPPVATTEYKHNDDPDNPTKADIILQNVSALMVGRYYCVNKEYYNNNRHLTLDRLVKMHKASMIYIYVNDSDQLLVPVDKTDFKVHRNDLFVIPCKPTLPNVEVGLYRKNESDMKENCKFVVYGCLLRFDKLEDSGSYFCKAKGKSEQSIHFKIEVIEPSEYLMTPSIQSNIEASVPLGERILLECKVNITAGIDLSLEWMIPRPRTQFNESKFNAMPLKVVSTKDDMLTMSGEFVIENVIQADTGTYRCIVEDQNGNKKKSALKLYVHKSPDYVLLREVHNRSKINVHRQSNGEIPPIDIAFEYHSYPVSITYEWMNGAGMQITAGHNGKYELNHTDPYVKLRINEPSVYDTGYYTLRVKAGAASNQQQIGVYVYAKPSVVMESSIEGKLVRMGDFVHFTCRATGFPCPEISFQYRQCKMLQNCSIDDMESYTWHSPNRTDETLITKTGVLTDNVTAPGVVYCRATNSEGNETVQLLVSGPTDGITLEIEHPEETVTVGDQITIVCSAVVDNYTDEISCTHNGKDLQQVDGAQISHHNTSYTWQVRIDVESVQHEHEGPIHCRVKSVYNTYETRSIDLQVQDPVSPKLSSGEGSTNLAVELNRPFQLTCDVIGTPDPRITWLKNGSPMVLDAGSNRVQLTRTNLTFELLREEDLGIYECRAENKMGRLEKYWKVEERKMDLWKVEGKLMLIVEYCKHGNILNFLQRYRPFFVDQVHQPIEEIGSPTNINQIRSTSN</sequence>
<dbReference type="GO" id="GO:0005886">
    <property type="term" value="C:plasma membrane"/>
    <property type="evidence" value="ECO:0007669"/>
    <property type="project" value="TreeGrafter"/>
</dbReference>
<proteinExistence type="predicted"/>
<dbReference type="GO" id="GO:0098609">
    <property type="term" value="P:cell-cell adhesion"/>
    <property type="evidence" value="ECO:0007669"/>
    <property type="project" value="TreeGrafter"/>
</dbReference>
<keyword evidence="8" id="KW-1185">Reference proteome</keyword>
<dbReference type="PROSITE" id="PS50835">
    <property type="entry name" value="IG_LIKE"/>
    <property type="match status" value="3"/>
</dbReference>
<dbReference type="VEuPathDB" id="VectorBase:ADIR010841"/>
<evidence type="ECO:0000313" key="8">
    <source>
        <dbReference type="Proteomes" id="UP000075884"/>
    </source>
</evidence>
<dbReference type="Pfam" id="PF07679">
    <property type="entry name" value="I-set"/>
    <property type="match status" value="1"/>
</dbReference>
<dbReference type="InterPro" id="IPR007110">
    <property type="entry name" value="Ig-like_dom"/>
</dbReference>
<keyword evidence="5" id="KW-0393">Immunoglobulin domain</keyword>
<organism evidence="7 8">
    <name type="scientific">Anopheles dirus</name>
    <dbReference type="NCBI Taxonomy" id="7168"/>
    <lineage>
        <taxon>Eukaryota</taxon>
        <taxon>Metazoa</taxon>
        <taxon>Ecdysozoa</taxon>
        <taxon>Arthropoda</taxon>
        <taxon>Hexapoda</taxon>
        <taxon>Insecta</taxon>
        <taxon>Pterygota</taxon>
        <taxon>Neoptera</taxon>
        <taxon>Endopterygota</taxon>
        <taxon>Diptera</taxon>
        <taxon>Nematocera</taxon>
        <taxon>Culicoidea</taxon>
        <taxon>Culicidae</taxon>
        <taxon>Anophelinae</taxon>
        <taxon>Anopheles</taxon>
    </lineage>
</organism>
<dbReference type="InterPro" id="IPR036179">
    <property type="entry name" value="Ig-like_dom_sf"/>
</dbReference>